<dbReference type="PROSITE" id="PS50011">
    <property type="entry name" value="PROTEIN_KINASE_DOM"/>
    <property type="match status" value="1"/>
</dbReference>
<accession>A0A9P9AKV9</accession>
<comment type="similarity">
    <text evidence="2">Belongs to the protein kinase superfamily. STE Ser/Thr protein kinase family. STE20 subfamily.</text>
</comment>
<keyword evidence="3" id="KW-0808">Transferase</keyword>
<keyword evidence="4" id="KW-0479">Metal-binding</keyword>
<keyword evidence="6" id="KW-0067">ATP-binding</keyword>
<dbReference type="Gene3D" id="3.30.200.20">
    <property type="entry name" value="Phosphorylase Kinase, domain 1"/>
    <property type="match status" value="1"/>
</dbReference>
<feature type="domain" description="Protein kinase" evidence="8">
    <location>
        <begin position="1"/>
        <end position="226"/>
    </location>
</feature>
<comment type="caution">
    <text evidence="9">The sequence shown here is derived from an EMBL/GenBank/DDBJ whole genome shotgun (WGS) entry which is preliminary data.</text>
</comment>
<dbReference type="Proteomes" id="UP000777438">
    <property type="component" value="Unassembled WGS sequence"/>
</dbReference>
<dbReference type="GO" id="GO:0005524">
    <property type="term" value="F:ATP binding"/>
    <property type="evidence" value="ECO:0007669"/>
    <property type="project" value="UniProtKB-KW"/>
</dbReference>
<evidence type="ECO:0000256" key="5">
    <source>
        <dbReference type="ARBA" id="ARBA00022741"/>
    </source>
</evidence>
<dbReference type="OrthoDB" id="248923at2759"/>
<proteinExistence type="inferred from homology"/>
<organism evidence="9 10">
    <name type="scientific">Thelonectria olida</name>
    <dbReference type="NCBI Taxonomy" id="1576542"/>
    <lineage>
        <taxon>Eukaryota</taxon>
        <taxon>Fungi</taxon>
        <taxon>Dikarya</taxon>
        <taxon>Ascomycota</taxon>
        <taxon>Pezizomycotina</taxon>
        <taxon>Sordariomycetes</taxon>
        <taxon>Hypocreomycetidae</taxon>
        <taxon>Hypocreales</taxon>
        <taxon>Nectriaceae</taxon>
        <taxon>Thelonectria</taxon>
    </lineage>
</organism>
<comment type="cofactor">
    <cofactor evidence="1">
        <name>Mg(2+)</name>
        <dbReference type="ChEBI" id="CHEBI:18420"/>
    </cofactor>
</comment>
<evidence type="ECO:0000259" key="8">
    <source>
        <dbReference type="PROSITE" id="PS50011"/>
    </source>
</evidence>
<dbReference type="InterPro" id="IPR051931">
    <property type="entry name" value="PAK3-like"/>
</dbReference>
<protein>
    <submittedName>
        <fullName evidence="9">Serine/threonine-protein kinase ste20</fullName>
    </submittedName>
</protein>
<keyword evidence="10" id="KW-1185">Reference proteome</keyword>
<evidence type="ECO:0000256" key="6">
    <source>
        <dbReference type="ARBA" id="ARBA00022840"/>
    </source>
</evidence>
<evidence type="ECO:0000256" key="4">
    <source>
        <dbReference type="ARBA" id="ARBA00022723"/>
    </source>
</evidence>
<dbReference type="GO" id="GO:0046872">
    <property type="term" value="F:metal ion binding"/>
    <property type="evidence" value="ECO:0007669"/>
    <property type="project" value="UniProtKB-KW"/>
</dbReference>
<dbReference type="PANTHER" id="PTHR45832:SF22">
    <property type="entry name" value="SERINE_THREONINE-PROTEIN KINASE SAMKA-RELATED"/>
    <property type="match status" value="1"/>
</dbReference>
<dbReference type="InterPro" id="IPR000719">
    <property type="entry name" value="Prot_kinase_dom"/>
</dbReference>
<evidence type="ECO:0000256" key="7">
    <source>
        <dbReference type="ARBA" id="ARBA00022842"/>
    </source>
</evidence>
<sequence>MKQVDLGKQLRVDLIVNEIIVLKDNSHPNIINFVRGHLELAGPELWIVMEYMDGGLLTDVLTFNIMTEGQIASVCRETLQALQHLHAQGVIHRDVKSDNVLLSKDGNIKITDFGFCAKLYEPGETKTSMVGTPYWMAPEVIQKKPYDHKVDVWSMGIMAIEMIDGEPPYVTEDRSRAMDLIATNGRPPIVSEDSLSARFRGFVHSALTPDPAGRPSADALLKHEFMAECVVLSELAPLVQCALAIRAEEKGRKRG</sequence>
<reference evidence="9 10" key="1">
    <citation type="journal article" date="2021" name="Nat. Commun.">
        <title>Genetic determinants of endophytism in the Arabidopsis root mycobiome.</title>
        <authorList>
            <person name="Mesny F."/>
            <person name="Miyauchi S."/>
            <person name="Thiergart T."/>
            <person name="Pickel B."/>
            <person name="Atanasova L."/>
            <person name="Karlsson M."/>
            <person name="Huettel B."/>
            <person name="Barry K.W."/>
            <person name="Haridas S."/>
            <person name="Chen C."/>
            <person name="Bauer D."/>
            <person name="Andreopoulos W."/>
            <person name="Pangilinan J."/>
            <person name="LaButti K."/>
            <person name="Riley R."/>
            <person name="Lipzen A."/>
            <person name="Clum A."/>
            <person name="Drula E."/>
            <person name="Henrissat B."/>
            <person name="Kohler A."/>
            <person name="Grigoriev I.V."/>
            <person name="Martin F.M."/>
            <person name="Hacquard S."/>
        </authorList>
    </citation>
    <scope>NUCLEOTIDE SEQUENCE [LARGE SCALE GENOMIC DNA]</scope>
    <source>
        <strain evidence="9 10">MPI-CAGE-CH-0241</strain>
    </source>
</reference>
<evidence type="ECO:0000256" key="2">
    <source>
        <dbReference type="ARBA" id="ARBA00008874"/>
    </source>
</evidence>
<keyword evidence="5" id="KW-0547">Nucleotide-binding</keyword>
<name>A0A9P9AKV9_9HYPO</name>
<keyword evidence="7" id="KW-0460">Magnesium</keyword>
<evidence type="ECO:0000313" key="10">
    <source>
        <dbReference type="Proteomes" id="UP000777438"/>
    </source>
</evidence>
<dbReference type="SUPFAM" id="SSF56112">
    <property type="entry name" value="Protein kinase-like (PK-like)"/>
    <property type="match status" value="1"/>
</dbReference>
<dbReference type="PIRSF" id="PIRSF000654">
    <property type="entry name" value="Integrin-linked_kinase"/>
    <property type="match status" value="1"/>
</dbReference>
<dbReference type="InterPro" id="IPR008271">
    <property type="entry name" value="Ser/Thr_kinase_AS"/>
</dbReference>
<dbReference type="PROSITE" id="PS00108">
    <property type="entry name" value="PROTEIN_KINASE_ST"/>
    <property type="match status" value="1"/>
</dbReference>
<dbReference type="GO" id="GO:0004672">
    <property type="term" value="F:protein kinase activity"/>
    <property type="evidence" value="ECO:0007669"/>
    <property type="project" value="InterPro"/>
</dbReference>
<dbReference type="Gene3D" id="1.10.510.10">
    <property type="entry name" value="Transferase(Phosphotransferase) domain 1"/>
    <property type="match status" value="1"/>
</dbReference>
<keyword evidence="9" id="KW-0418">Kinase</keyword>
<evidence type="ECO:0000256" key="3">
    <source>
        <dbReference type="ARBA" id="ARBA00022679"/>
    </source>
</evidence>
<dbReference type="SMART" id="SM00220">
    <property type="entry name" value="S_TKc"/>
    <property type="match status" value="1"/>
</dbReference>
<dbReference type="FunFam" id="1.10.510.10:FF:000768">
    <property type="entry name" value="Non-specific serine/threonine protein kinase"/>
    <property type="match status" value="1"/>
</dbReference>
<evidence type="ECO:0000313" key="9">
    <source>
        <dbReference type="EMBL" id="KAH6880035.1"/>
    </source>
</evidence>
<dbReference type="PANTHER" id="PTHR45832">
    <property type="entry name" value="SERINE/THREONINE-PROTEIN KINASE SAMKA-RELATED-RELATED"/>
    <property type="match status" value="1"/>
</dbReference>
<dbReference type="AlphaFoldDB" id="A0A9P9AKV9"/>
<evidence type="ECO:0000256" key="1">
    <source>
        <dbReference type="ARBA" id="ARBA00001946"/>
    </source>
</evidence>
<gene>
    <name evidence="9" type="ORF">B0T10DRAFT_582021</name>
</gene>
<dbReference type="EMBL" id="JAGPYM010000027">
    <property type="protein sequence ID" value="KAH6880035.1"/>
    <property type="molecule type" value="Genomic_DNA"/>
</dbReference>
<dbReference type="InterPro" id="IPR011009">
    <property type="entry name" value="Kinase-like_dom_sf"/>
</dbReference>
<dbReference type="Pfam" id="PF00069">
    <property type="entry name" value="Pkinase"/>
    <property type="match status" value="1"/>
</dbReference>